<evidence type="ECO:0000313" key="2">
    <source>
        <dbReference type="Proteomes" id="UP000784294"/>
    </source>
</evidence>
<dbReference type="EMBL" id="CAAALY010108404">
    <property type="protein sequence ID" value="VEL29999.1"/>
    <property type="molecule type" value="Genomic_DNA"/>
</dbReference>
<comment type="caution">
    <text evidence="1">The sequence shown here is derived from an EMBL/GenBank/DDBJ whole genome shotgun (WGS) entry which is preliminary data.</text>
</comment>
<protein>
    <submittedName>
        <fullName evidence="1">Uncharacterized protein</fullName>
    </submittedName>
</protein>
<sequence length="114" mass="12692">MWCVQQLNVTIGVLIRTETNGDDPVTPMSTAMRAEVSNDSTTCPNSKLFGLRFLPHLLSPIYVDSFEIAMLSVDANIIMNIAKTLGYTPSYQDHSKPYGVLYQTCVAIRVEHKP</sequence>
<accession>A0A3S5B0D3</accession>
<proteinExistence type="predicted"/>
<dbReference type="AlphaFoldDB" id="A0A3S5B0D3"/>
<name>A0A3S5B0D3_9PLAT</name>
<gene>
    <name evidence="1" type="ORF">PXEA_LOCUS23439</name>
</gene>
<dbReference type="Proteomes" id="UP000784294">
    <property type="component" value="Unassembled WGS sequence"/>
</dbReference>
<reference evidence="1" key="1">
    <citation type="submission" date="2018-11" db="EMBL/GenBank/DDBJ databases">
        <authorList>
            <consortium name="Pathogen Informatics"/>
        </authorList>
    </citation>
    <scope>NUCLEOTIDE SEQUENCE</scope>
</reference>
<keyword evidence="2" id="KW-1185">Reference proteome</keyword>
<evidence type="ECO:0000313" key="1">
    <source>
        <dbReference type="EMBL" id="VEL29999.1"/>
    </source>
</evidence>
<organism evidence="1 2">
    <name type="scientific">Protopolystoma xenopodis</name>
    <dbReference type="NCBI Taxonomy" id="117903"/>
    <lineage>
        <taxon>Eukaryota</taxon>
        <taxon>Metazoa</taxon>
        <taxon>Spiralia</taxon>
        <taxon>Lophotrochozoa</taxon>
        <taxon>Platyhelminthes</taxon>
        <taxon>Monogenea</taxon>
        <taxon>Polyopisthocotylea</taxon>
        <taxon>Polystomatidea</taxon>
        <taxon>Polystomatidae</taxon>
        <taxon>Protopolystoma</taxon>
    </lineage>
</organism>